<dbReference type="Gene3D" id="3.40.50.620">
    <property type="entry name" value="HUPs"/>
    <property type="match status" value="1"/>
</dbReference>
<dbReference type="Proteomes" id="UP001210538">
    <property type="component" value="Chromosome"/>
</dbReference>
<dbReference type="PANTHER" id="PTHR11933:SF5">
    <property type="entry name" value="MITOCHONDRIAL TRNA-SPECIFIC 2-THIOURIDYLASE 1"/>
    <property type="match status" value="1"/>
</dbReference>
<dbReference type="FunFam" id="2.40.30.10:FF:000023">
    <property type="entry name" value="tRNA-specific 2-thiouridylase MnmA"/>
    <property type="match status" value="1"/>
</dbReference>
<evidence type="ECO:0000256" key="7">
    <source>
        <dbReference type="ARBA" id="ARBA00022679"/>
    </source>
</evidence>
<feature type="site" description="Interaction with tRNA" evidence="14">
    <location>
        <position position="129"/>
    </location>
</feature>
<feature type="active site" description="Nucleophile" evidence="14">
    <location>
        <position position="103"/>
    </location>
</feature>
<dbReference type="FunFam" id="2.30.30.280:FF:000001">
    <property type="entry name" value="tRNA-specific 2-thiouridylase MnmA"/>
    <property type="match status" value="1"/>
</dbReference>
<dbReference type="InterPro" id="IPR023382">
    <property type="entry name" value="MnmA-like_central_sf"/>
</dbReference>
<evidence type="ECO:0000256" key="12">
    <source>
        <dbReference type="ARBA" id="ARBA00023157"/>
    </source>
</evidence>
<feature type="disulfide bond" description="Alternate" evidence="14">
    <location>
        <begin position="103"/>
        <end position="200"/>
    </location>
</feature>
<dbReference type="NCBIfam" id="TIGR00420">
    <property type="entry name" value="trmU"/>
    <property type="match status" value="1"/>
</dbReference>
<dbReference type="GO" id="GO:0103016">
    <property type="term" value="F:tRNA-uridine 2-sulfurtransferase activity"/>
    <property type="evidence" value="ECO:0007669"/>
    <property type="project" value="UniProtKB-EC"/>
</dbReference>
<evidence type="ECO:0000256" key="1">
    <source>
        <dbReference type="ARBA" id="ARBA00004496"/>
    </source>
</evidence>
<feature type="region of interest" description="Interaction with tRNA" evidence="14">
    <location>
        <begin position="150"/>
        <end position="152"/>
    </location>
</feature>
<comment type="function">
    <text evidence="14">Catalyzes the 2-thiolation of uridine at the wobble position (U34) of tRNA(Lys), tRNA(Glu) and tRNA(Gln), leading to the formation of s(2)U34, the first step of tRNA-mnm(5)s(2)U34 synthesis. Sulfur is provided by IscS, via a sulfur-relay system. Binds ATP and its substrate tRNAs.</text>
</comment>
<dbReference type="CDD" id="cd01998">
    <property type="entry name" value="MnmA_TRMU-like"/>
    <property type="match status" value="1"/>
</dbReference>
<organism evidence="17 18">
    <name type="scientific">Enterobacter ludwigii</name>
    <dbReference type="NCBI Taxonomy" id="299767"/>
    <lineage>
        <taxon>Bacteria</taxon>
        <taxon>Pseudomonadati</taxon>
        <taxon>Pseudomonadota</taxon>
        <taxon>Gammaproteobacteria</taxon>
        <taxon>Enterobacterales</taxon>
        <taxon>Enterobacteriaceae</taxon>
        <taxon>Enterobacter</taxon>
        <taxon>Enterobacter cloacae complex</taxon>
    </lineage>
</organism>
<feature type="site" description="Interaction with tRNA" evidence="14">
    <location>
        <position position="345"/>
    </location>
</feature>
<evidence type="ECO:0000256" key="3">
    <source>
        <dbReference type="ARBA" id="ARBA00011949"/>
    </source>
</evidence>
<dbReference type="AlphaFoldDB" id="A0AAX3LFU3"/>
<evidence type="ECO:0000259" key="16">
    <source>
        <dbReference type="Pfam" id="PF20259"/>
    </source>
</evidence>
<dbReference type="InterPro" id="IPR014729">
    <property type="entry name" value="Rossmann-like_a/b/a_fold"/>
</dbReference>
<proteinExistence type="inferred from homology"/>
<name>A0AAX3LFU3_9ENTR</name>
<evidence type="ECO:0000256" key="14">
    <source>
        <dbReference type="HAMAP-Rule" id="MF_00144"/>
    </source>
</evidence>
<keyword evidence="12 14" id="KW-1015">Disulfide bond</keyword>
<dbReference type="GO" id="GO:0005737">
    <property type="term" value="C:cytoplasm"/>
    <property type="evidence" value="ECO:0007669"/>
    <property type="project" value="UniProtKB-SubCell"/>
</dbReference>
<keyword evidence="11 14" id="KW-0694">RNA-binding</keyword>
<evidence type="ECO:0000256" key="4">
    <source>
        <dbReference type="ARBA" id="ARBA00013805"/>
    </source>
</evidence>
<keyword evidence="8 14" id="KW-0819">tRNA processing</keyword>
<comment type="subunit">
    <text evidence="14">Interacts with TusE.</text>
</comment>
<dbReference type="EC" id="2.8.1.13" evidence="3 14"/>
<evidence type="ECO:0000256" key="5">
    <source>
        <dbReference type="ARBA" id="ARBA00022490"/>
    </source>
</evidence>
<keyword evidence="7 14" id="KW-0808">Transferase</keyword>
<keyword evidence="10 14" id="KW-0067">ATP-binding</keyword>
<gene>
    <name evidence="14 17" type="primary">mnmA</name>
    <name evidence="17" type="ORF">PHA72_10205</name>
</gene>
<dbReference type="Gene3D" id="2.30.30.280">
    <property type="entry name" value="Adenine nucleotide alpha hydrolases-like domains"/>
    <property type="match status" value="1"/>
</dbReference>
<comment type="catalytic activity">
    <reaction evidence="13 14">
        <text>S-sulfanyl-L-cysteinyl-[protein] + uridine(34) in tRNA + AH2 + ATP = 2-thiouridine(34) in tRNA + L-cysteinyl-[protein] + A + AMP + diphosphate + H(+)</text>
        <dbReference type="Rhea" id="RHEA:47032"/>
        <dbReference type="Rhea" id="RHEA-COMP:10131"/>
        <dbReference type="Rhea" id="RHEA-COMP:11726"/>
        <dbReference type="Rhea" id="RHEA-COMP:11727"/>
        <dbReference type="Rhea" id="RHEA-COMP:11728"/>
        <dbReference type="ChEBI" id="CHEBI:13193"/>
        <dbReference type="ChEBI" id="CHEBI:15378"/>
        <dbReference type="ChEBI" id="CHEBI:17499"/>
        <dbReference type="ChEBI" id="CHEBI:29950"/>
        <dbReference type="ChEBI" id="CHEBI:30616"/>
        <dbReference type="ChEBI" id="CHEBI:33019"/>
        <dbReference type="ChEBI" id="CHEBI:61963"/>
        <dbReference type="ChEBI" id="CHEBI:65315"/>
        <dbReference type="ChEBI" id="CHEBI:87170"/>
        <dbReference type="ChEBI" id="CHEBI:456215"/>
        <dbReference type="EC" id="2.8.1.13"/>
    </reaction>
</comment>
<keyword evidence="18" id="KW-1185">Reference proteome</keyword>
<evidence type="ECO:0000256" key="6">
    <source>
        <dbReference type="ARBA" id="ARBA00022555"/>
    </source>
</evidence>
<keyword evidence="6 14" id="KW-0820">tRNA-binding</keyword>
<dbReference type="GO" id="GO:0000049">
    <property type="term" value="F:tRNA binding"/>
    <property type="evidence" value="ECO:0007669"/>
    <property type="project" value="UniProtKB-KW"/>
</dbReference>
<comment type="similarity">
    <text evidence="2 14">Belongs to the MnmA/TRMU family.</text>
</comment>
<dbReference type="HAMAP" id="MF_00144">
    <property type="entry name" value="tRNA_thiouridyl_MnmA"/>
    <property type="match status" value="1"/>
</dbReference>
<dbReference type="RefSeq" id="WP_059305427.1">
    <property type="nucleotide sequence ID" value="NZ_CAWPLG010000112.1"/>
</dbReference>
<protein>
    <recommendedName>
        <fullName evidence="4 14">tRNA-specific 2-thiouridylase MnmA</fullName>
        <ecNumber evidence="3 14">2.8.1.13</ecNumber>
    </recommendedName>
</protein>
<reference evidence="17 18" key="1">
    <citation type="submission" date="2023-01" db="EMBL/GenBank/DDBJ databases">
        <title>Genome sequence resource and annotation of Enterobacter ludwigii, an economically important pathogen of seedling wilt with strawberry.</title>
        <authorList>
            <person name="Xie Y."/>
        </authorList>
    </citation>
    <scope>NUCLEOTIDE SEQUENCE [LARGE SCALE GENOMIC DNA]</scope>
    <source>
        <strain evidence="17 18">CM-TZ4</strain>
    </source>
</reference>
<dbReference type="NCBIfam" id="NF001138">
    <property type="entry name" value="PRK00143.1"/>
    <property type="match status" value="1"/>
</dbReference>
<dbReference type="FunFam" id="3.40.50.620:FF:000004">
    <property type="entry name" value="tRNA-specific 2-thiouridylase MnmA"/>
    <property type="match status" value="1"/>
</dbReference>
<feature type="active site" description="Cysteine persulfide intermediate" evidence="14">
    <location>
        <position position="200"/>
    </location>
</feature>
<dbReference type="Gene3D" id="2.40.30.10">
    <property type="entry name" value="Translation factors"/>
    <property type="match status" value="1"/>
</dbReference>
<evidence type="ECO:0000259" key="15">
    <source>
        <dbReference type="Pfam" id="PF20258"/>
    </source>
</evidence>
<dbReference type="InterPro" id="IPR046884">
    <property type="entry name" value="MnmA-like_central"/>
</dbReference>
<keyword evidence="5 14" id="KW-0963">Cytoplasm</keyword>
<keyword evidence="9 14" id="KW-0547">Nucleotide-binding</keyword>
<feature type="region of interest" description="Interaction with tRNA" evidence="14">
    <location>
        <begin position="312"/>
        <end position="313"/>
    </location>
</feature>
<dbReference type="InterPro" id="IPR046885">
    <property type="entry name" value="MnmA-like_C"/>
</dbReference>
<dbReference type="InterPro" id="IPR004506">
    <property type="entry name" value="MnmA-like"/>
</dbReference>
<dbReference type="GO" id="GO:0002143">
    <property type="term" value="P:tRNA wobble position uridine thiolation"/>
    <property type="evidence" value="ECO:0007669"/>
    <property type="project" value="TreeGrafter"/>
</dbReference>
<feature type="binding site" evidence="14">
    <location>
        <position position="38"/>
    </location>
    <ligand>
        <name>ATP</name>
        <dbReference type="ChEBI" id="CHEBI:30616"/>
    </ligand>
</feature>
<dbReference type="Pfam" id="PF20258">
    <property type="entry name" value="tRNA_Me_trans_C"/>
    <property type="match status" value="1"/>
</dbReference>
<evidence type="ECO:0000256" key="8">
    <source>
        <dbReference type="ARBA" id="ARBA00022694"/>
    </source>
</evidence>
<evidence type="ECO:0000256" key="11">
    <source>
        <dbReference type="ARBA" id="ARBA00022884"/>
    </source>
</evidence>
<feature type="domain" description="tRNA-specific 2-thiouridylase MnmA-like C-terminal" evidence="15">
    <location>
        <begin position="287"/>
        <end position="361"/>
    </location>
</feature>
<dbReference type="Pfam" id="PF20259">
    <property type="entry name" value="tRNA_Me_trans_M"/>
    <property type="match status" value="1"/>
</dbReference>
<sequence>MSDNSQKKVIVGMSGGVDSSVSAYLLQQQGYKVEGLFMKNWEEDDGEEYCTAAADLADALAVCDKLGIELHTVNFAAEYWDNVFELFLEEYKAGRTPNPDILCNKEIKFKAFLEFAAEDLGADYIATGHYVRRADVNGKSQLLRGLDGNKDQSYFLYTLSHEQIAQSLFPVGELEKPQVRKIAEELDLITAKKKDSTGICFIGERKFRDFLGRYLPAQPGKIVTVDGDEIGQHQGLMYHTLGQRKGLGIGGTKEGSEDPWYVVDKDVENNILVVAQGHDHPRLMSVGLIAQQLHWVDREPLKGTLRCTVKTRYRQTDIPCTVTALDDERIDVRFDEPVAAVTPGQSAVFYSGEICLGGGIIEQRLPLPAV</sequence>
<evidence type="ECO:0000256" key="2">
    <source>
        <dbReference type="ARBA" id="ARBA00006191"/>
    </source>
</evidence>
<feature type="binding site" evidence="14">
    <location>
        <begin position="12"/>
        <end position="19"/>
    </location>
    <ligand>
        <name>ATP</name>
        <dbReference type="ChEBI" id="CHEBI:30616"/>
    </ligand>
</feature>
<feature type="binding site" evidence="14">
    <location>
        <position position="128"/>
    </location>
    <ligand>
        <name>ATP</name>
        <dbReference type="ChEBI" id="CHEBI:30616"/>
    </ligand>
</feature>
<dbReference type="Pfam" id="PF03054">
    <property type="entry name" value="tRNA_Me_trans"/>
    <property type="match status" value="1"/>
</dbReference>
<accession>A0AAX3LFU3</accession>
<evidence type="ECO:0000256" key="10">
    <source>
        <dbReference type="ARBA" id="ARBA00022840"/>
    </source>
</evidence>
<feature type="region of interest" description="Interaction with target base in tRNA" evidence="14">
    <location>
        <begin position="98"/>
        <end position="100"/>
    </location>
</feature>
<dbReference type="GO" id="GO:0005524">
    <property type="term" value="F:ATP binding"/>
    <property type="evidence" value="ECO:0007669"/>
    <property type="project" value="UniProtKB-KW"/>
</dbReference>
<evidence type="ECO:0000313" key="17">
    <source>
        <dbReference type="EMBL" id="WCE15203.1"/>
    </source>
</evidence>
<comment type="subcellular location">
    <subcellularLocation>
        <location evidence="1 14">Cytoplasm</location>
    </subcellularLocation>
</comment>
<dbReference type="SUPFAM" id="SSF52402">
    <property type="entry name" value="Adenine nucleotide alpha hydrolases-like"/>
    <property type="match status" value="1"/>
</dbReference>
<dbReference type="PANTHER" id="PTHR11933">
    <property type="entry name" value="TRNA 5-METHYLAMINOMETHYL-2-THIOURIDYLATE -METHYLTRANSFERASE"/>
    <property type="match status" value="1"/>
</dbReference>
<dbReference type="EMBL" id="CP116347">
    <property type="protein sequence ID" value="WCE15203.1"/>
    <property type="molecule type" value="Genomic_DNA"/>
</dbReference>
<evidence type="ECO:0000256" key="13">
    <source>
        <dbReference type="ARBA" id="ARBA00051542"/>
    </source>
</evidence>
<evidence type="ECO:0000313" key="18">
    <source>
        <dbReference type="Proteomes" id="UP001210538"/>
    </source>
</evidence>
<feature type="domain" description="tRNA-specific 2-thiouridylase MnmA-like central" evidence="16">
    <location>
        <begin position="208"/>
        <end position="276"/>
    </location>
</feature>
<evidence type="ECO:0000256" key="9">
    <source>
        <dbReference type="ARBA" id="ARBA00022741"/>
    </source>
</evidence>